<dbReference type="EMBL" id="KR029585">
    <property type="protein sequence ID" value="AKH46703.1"/>
    <property type="molecule type" value="Genomic_DNA"/>
</dbReference>
<proteinExistence type="predicted"/>
<sequence>MRRPGHPDSLLDIPALARCGHGHALYPGELAILLERDHAARHEEMPRGLHEDGDELLRLLAGYVLRIESLQVFQPGRA</sequence>
<name>A0A0F7L597_9VIRU</name>
<evidence type="ECO:0000313" key="1">
    <source>
        <dbReference type="EMBL" id="AKH46703.1"/>
    </source>
</evidence>
<reference evidence="1" key="2">
    <citation type="submission" date="2015-03" db="EMBL/GenBank/DDBJ databases">
        <authorList>
            <person name="Chow C.-E.T."/>
            <person name="Winget D.M."/>
            <person name="White R.A.III."/>
            <person name="Hallam S.J."/>
            <person name="Suttle C.A."/>
        </authorList>
    </citation>
    <scope>NUCLEOTIDE SEQUENCE</scope>
    <source>
        <strain evidence="1">Anoxic2_1</strain>
    </source>
</reference>
<accession>A0A0F7L597</accession>
<reference evidence="1" key="1">
    <citation type="journal article" date="2015" name="Front. Microbiol.">
        <title>Combining genomic sequencing methods to explore viral diversity and reveal potential virus-host interactions.</title>
        <authorList>
            <person name="Chow C.E."/>
            <person name="Winget D.M."/>
            <person name="White R.A.III."/>
            <person name="Hallam S.J."/>
            <person name="Suttle C.A."/>
        </authorList>
    </citation>
    <scope>NUCLEOTIDE SEQUENCE</scope>
    <source>
        <strain evidence="1">Anoxic2_1</strain>
    </source>
</reference>
<organism evidence="1">
    <name type="scientific">uncultured marine virus</name>
    <dbReference type="NCBI Taxonomy" id="186617"/>
    <lineage>
        <taxon>Viruses</taxon>
        <taxon>environmental samples</taxon>
    </lineage>
</organism>
<protein>
    <submittedName>
        <fullName evidence="1">Uncharacterized protein</fullName>
    </submittedName>
</protein>